<name>A0AAP0EXG3_9MAGN</name>
<gene>
    <name evidence="1" type="ORF">Scep_023455</name>
</gene>
<comment type="caution">
    <text evidence="1">The sequence shown here is derived from an EMBL/GenBank/DDBJ whole genome shotgun (WGS) entry which is preliminary data.</text>
</comment>
<keyword evidence="2" id="KW-1185">Reference proteome</keyword>
<reference evidence="1 2" key="1">
    <citation type="submission" date="2024-01" db="EMBL/GenBank/DDBJ databases">
        <title>Genome assemblies of Stephania.</title>
        <authorList>
            <person name="Yang L."/>
        </authorList>
    </citation>
    <scope>NUCLEOTIDE SEQUENCE [LARGE SCALE GENOMIC DNA]</scope>
    <source>
        <strain evidence="1">JXDWG</strain>
        <tissue evidence="1">Leaf</tissue>
    </source>
</reference>
<dbReference type="EMBL" id="JBBNAG010000010">
    <property type="protein sequence ID" value="KAK9100025.1"/>
    <property type="molecule type" value="Genomic_DNA"/>
</dbReference>
<evidence type="ECO:0000313" key="2">
    <source>
        <dbReference type="Proteomes" id="UP001419268"/>
    </source>
</evidence>
<proteinExistence type="predicted"/>
<sequence>MSLTFQSTSPTLLASHDLNESTITVFSLTDDAFLASHFIQVPMSLLEYHACGAEES</sequence>
<evidence type="ECO:0000313" key="1">
    <source>
        <dbReference type="EMBL" id="KAK9100025.1"/>
    </source>
</evidence>
<protein>
    <submittedName>
        <fullName evidence="1">Uncharacterized protein</fullName>
    </submittedName>
</protein>
<dbReference type="Proteomes" id="UP001419268">
    <property type="component" value="Unassembled WGS sequence"/>
</dbReference>
<organism evidence="1 2">
    <name type="scientific">Stephania cephalantha</name>
    <dbReference type="NCBI Taxonomy" id="152367"/>
    <lineage>
        <taxon>Eukaryota</taxon>
        <taxon>Viridiplantae</taxon>
        <taxon>Streptophyta</taxon>
        <taxon>Embryophyta</taxon>
        <taxon>Tracheophyta</taxon>
        <taxon>Spermatophyta</taxon>
        <taxon>Magnoliopsida</taxon>
        <taxon>Ranunculales</taxon>
        <taxon>Menispermaceae</taxon>
        <taxon>Menispermoideae</taxon>
        <taxon>Cissampelideae</taxon>
        <taxon>Stephania</taxon>
    </lineage>
</organism>
<dbReference type="AlphaFoldDB" id="A0AAP0EXG3"/>
<accession>A0AAP0EXG3</accession>